<dbReference type="InterPro" id="IPR012338">
    <property type="entry name" value="Beta-lactam/transpept-like"/>
</dbReference>
<dbReference type="Gene3D" id="3.40.710.10">
    <property type="entry name" value="DD-peptidase/beta-lactamase superfamily"/>
    <property type="match status" value="1"/>
</dbReference>
<accession>A0AA39Q5Y3</accession>
<comment type="caution">
    <text evidence="1">The sequence shown here is derived from an EMBL/GenBank/DDBJ whole genome shotgun (WGS) entry which is preliminary data.</text>
</comment>
<sequence length="121" mass="13512">MRFLCGYLNCVRIGHQSTIVSHFAVGKVVKYANESGSELEIDKKILVKLDTIYDMSVIKLFSTPNAGFMMMQIVLEIMTGLTMKVLLEQDLTEPLGMKDTFFNRGSVALDTSRIAATELLD</sequence>
<organism evidence="1 2">
    <name type="scientific">Armillaria luteobubalina</name>
    <dbReference type="NCBI Taxonomy" id="153913"/>
    <lineage>
        <taxon>Eukaryota</taxon>
        <taxon>Fungi</taxon>
        <taxon>Dikarya</taxon>
        <taxon>Basidiomycota</taxon>
        <taxon>Agaricomycotina</taxon>
        <taxon>Agaricomycetes</taxon>
        <taxon>Agaricomycetidae</taxon>
        <taxon>Agaricales</taxon>
        <taxon>Marasmiineae</taxon>
        <taxon>Physalacriaceae</taxon>
        <taxon>Armillaria</taxon>
    </lineage>
</organism>
<proteinExistence type="predicted"/>
<evidence type="ECO:0000313" key="1">
    <source>
        <dbReference type="EMBL" id="KAK0496220.1"/>
    </source>
</evidence>
<keyword evidence="2" id="KW-1185">Reference proteome</keyword>
<dbReference type="AlphaFoldDB" id="A0AA39Q5Y3"/>
<dbReference type="Proteomes" id="UP001175228">
    <property type="component" value="Unassembled WGS sequence"/>
</dbReference>
<reference evidence="1" key="1">
    <citation type="submission" date="2023-06" db="EMBL/GenBank/DDBJ databases">
        <authorList>
            <consortium name="Lawrence Berkeley National Laboratory"/>
            <person name="Ahrendt S."/>
            <person name="Sahu N."/>
            <person name="Indic B."/>
            <person name="Wong-Bajracharya J."/>
            <person name="Merenyi Z."/>
            <person name="Ke H.-M."/>
            <person name="Monk M."/>
            <person name="Kocsube S."/>
            <person name="Drula E."/>
            <person name="Lipzen A."/>
            <person name="Balint B."/>
            <person name="Henrissat B."/>
            <person name="Andreopoulos B."/>
            <person name="Martin F.M."/>
            <person name="Harder C.B."/>
            <person name="Rigling D."/>
            <person name="Ford K.L."/>
            <person name="Foster G.D."/>
            <person name="Pangilinan J."/>
            <person name="Papanicolaou A."/>
            <person name="Barry K."/>
            <person name="LaButti K."/>
            <person name="Viragh M."/>
            <person name="Koriabine M."/>
            <person name="Yan M."/>
            <person name="Riley R."/>
            <person name="Champramary S."/>
            <person name="Plett K.L."/>
            <person name="Tsai I.J."/>
            <person name="Slot J."/>
            <person name="Sipos G."/>
            <person name="Plett J."/>
            <person name="Nagy L.G."/>
            <person name="Grigoriev I.V."/>
        </authorList>
    </citation>
    <scope>NUCLEOTIDE SEQUENCE</scope>
    <source>
        <strain evidence="1">HWK02</strain>
    </source>
</reference>
<gene>
    <name evidence="1" type="ORF">EDD18DRAFT_1105391</name>
</gene>
<name>A0AA39Q5Y3_9AGAR</name>
<protein>
    <submittedName>
        <fullName evidence="1">Uncharacterized protein</fullName>
    </submittedName>
</protein>
<evidence type="ECO:0000313" key="2">
    <source>
        <dbReference type="Proteomes" id="UP001175228"/>
    </source>
</evidence>
<dbReference type="EMBL" id="JAUEPU010000015">
    <property type="protein sequence ID" value="KAK0496220.1"/>
    <property type="molecule type" value="Genomic_DNA"/>
</dbReference>
<dbReference type="SUPFAM" id="SSF56601">
    <property type="entry name" value="beta-lactamase/transpeptidase-like"/>
    <property type="match status" value="1"/>
</dbReference>